<evidence type="ECO:0000313" key="1">
    <source>
        <dbReference type="EMBL" id="GBF39126.1"/>
    </source>
</evidence>
<protein>
    <recommendedName>
        <fullName evidence="3">Anti-sigma regulatory factor</fullName>
    </recommendedName>
</protein>
<sequence length="223" mass="25513">MGMSFSLGEIQARIRELLANGLTGNSQDFHAWIRMDTLRKFREEPSFSPDWVPKVLDELVVSGEAAKSKLDPREYTLSPESSLRKKTSKNEEYLLLGRTEFQPMQYVRSRMESFLRGNGIDEDMIVDLTIGSIEAVENAVKYGDGGNVEVAYSIEKSGIFKIRLVNNLRELNIEEDIERGKFSSTATLMRGMMVMQKLFDKMDLEILEDKRQALFMAEKILPK</sequence>
<gene>
    <name evidence="1" type="ORF">LPTSP1_21230</name>
</gene>
<evidence type="ECO:0008006" key="3">
    <source>
        <dbReference type="Google" id="ProtNLM"/>
    </source>
</evidence>
<accession>A0A2P2D398</accession>
<dbReference type="Gene3D" id="3.30.565.10">
    <property type="entry name" value="Histidine kinase-like ATPase, C-terminal domain"/>
    <property type="match status" value="1"/>
</dbReference>
<dbReference type="Proteomes" id="UP000245076">
    <property type="component" value="Unassembled WGS sequence"/>
</dbReference>
<dbReference type="InterPro" id="IPR036890">
    <property type="entry name" value="HATPase_C_sf"/>
</dbReference>
<keyword evidence="2" id="KW-1185">Reference proteome</keyword>
<dbReference type="AlphaFoldDB" id="A0A2P2D398"/>
<dbReference type="EMBL" id="BFAY01000011">
    <property type="protein sequence ID" value="GBF39126.1"/>
    <property type="molecule type" value="Genomic_DNA"/>
</dbReference>
<name>A0A2P2D398_9LEPT</name>
<evidence type="ECO:0000313" key="2">
    <source>
        <dbReference type="Proteomes" id="UP000245076"/>
    </source>
</evidence>
<comment type="caution">
    <text evidence="1">The sequence shown here is derived from an EMBL/GenBank/DDBJ whole genome shotgun (WGS) entry which is preliminary data.</text>
</comment>
<reference evidence="1 2" key="1">
    <citation type="submission" date="2018-02" db="EMBL/GenBank/DDBJ databases">
        <title>Novel Leptospira species isolated from soil and water in Japan.</title>
        <authorList>
            <person name="Nakao R."/>
            <person name="Masuzawa T."/>
        </authorList>
    </citation>
    <scope>NUCLEOTIDE SEQUENCE [LARGE SCALE GENOMIC DNA]</scope>
    <source>
        <strain evidence="1 2">E8</strain>
    </source>
</reference>
<organism evidence="1 2">
    <name type="scientific">Leptospira johnsonii</name>
    <dbReference type="NCBI Taxonomy" id="1917820"/>
    <lineage>
        <taxon>Bacteria</taxon>
        <taxon>Pseudomonadati</taxon>
        <taxon>Spirochaetota</taxon>
        <taxon>Spirochaetia</taxon>
        <taxon>Leptospirales</taxon>
        <taxon>Leptospiraceae</taxon>
        <taxon>Leptospira</taxon>
    </lineage>
</organism>
<proteinExistence type="predicted"/>